<dbReference type="InterPro" id="IPR051807">
    <property type="entry name" value="Sec-metab_biosynth-assoc"/>
</dbReference>
<evidence type="ECO:0000256" key="1">
    <source>
        <dbReference type="ARBA" id="ARBA00007689"/>
    </source>
</evidence>
<dbReference type="SUPFAM" id="SSF54909">
    <property type="entry name" value="Dimeric alpha+beta barrel"/>
    <property type="match status" value="1"/>
</dbReference>
<keyword evidence="4" id="KW-1185">Reference proteome</keyword>
<dbReference type="EMBL" id="JAJSON010000018">
    <property type="protein sequence ID" value="MCG9971644.1"/>
    <property type="molecule type" value="Genomic_DNA"/>
</dbReference>
<comment type="caution">
    <text evidence="3">The sequence shown here is derived from an EMBL/GenBank/DDBJ whole genome shotgun (WGS) entry which is preliminary data.</text>
</comment>
<sequence>MNYYILFYELTDNYLQERGQYRAEHLGLAKEAAQNGDLVLGGALDEPADQAVLVFRGQDDNVASTFAKNDPYVKNGLIKEWKVRKWNAVVGSKFEND</sequence>
<dbReference type="InterPro" id="IPR011008">
    <property type="entry name" value="Dimeric_a/b-barrel"/>
</dbReference>
<dbReference type="PANTHER" id="PTHR33606">
    <property type="entry name" value="PROTEIN YCII"/>
    <property type="match status" value="1"/>
</dbReference>
<evidence type="ECO:0000313" key="4">
    <source>
        <dbReference type="Proteomes" id="UP001139344"/>
    </source>
</evidence>
<dbReference type="PANTHER" id="PTHR33606:SF3">
    <property type="entry name" value="PROTEIN YCII"/>
    <property type="match status" value="1"/>
</dbReference>
<dbReference type="InterPro" id="IPR005545">
    <property type="entry name" value="YCII"/>
</dbReference>
<evidence type="ECO:0000313" key="3">
    <source>
        <dbReference type="EMBL" id="MCG9971644.1"/>
    </source>
</evidence>
<dbReference type="AlphaFoldDB" id="A0A9X1UY13"/>
<dbReference type="NCBIfam" id="NF009508">
    <property type="entry name" value="PRK12866.1"/>
    <property type="match status" value="1"/>
</dbReference>
<dbReference type="RefSeq" id="WP_240098085.1">
    <property type="nucleotide sequence ID" value="NZ_JAJSON010000018.1"/>
</dbReference>
<name>A0A9X1UY13_9FLAO</name>
<feature type="domain" description="YCII-related" evidence="2">
    <location>
        <begin position="1"/>
        <end position="87"/>
    </location>
</feature>
<comment type="similarity">
    <text evidence="1">Belongs to the YciI family.</text>
</comment>
<proteinExistence type="inferred from homology"/>
<reference evidence="3" key="1">
    <citation type="submission" date="2021-12" db="EMBL/GenBank/DDBJ databases">
        <title>Description of Gramella crocea sp. nov., a new bacterium isolated from activated sludge.</title>
        <authorList>
            <person name="Zhang X."/>
        </authorList>
    </citation>
    <scope>NUCLEOTIDE SEQUENCE</scope>
    <source>
        <strain evidence="3">YB25</strain>
    </source>
</reference>
<dbReference type="Proteomes" id="UP001139344">
    <property type="component" value="Unassembled WGS sequence"/>
</dbReference>
<dbReference type="Gene3D" id="3.30.70.1060">
    <property type="entry name" value="Dimeric alpha+beta barrel"/>
    <property type="match status" value="1"/>
</dbReference>
<gene>
    <name evidence="3" type="ORF">LU635_08355</name>
</gene>
<dbReference type="Pfam" id="PF03795">
    <property type="entry name" value="YCII"/>
    <property type="match status" value="1"/>
</dbReference>
<organism evidence="3 4">
    <name type="scientific">Christiangramia crocea</name>
    <dbReference type="NCBI Taxonomy" id="2904124"/>
    <lineage>
        <taxon>Bacteria</taxon>
        <taxon>Pseudomonadati</taxon>
        <taxon>Bacteroidota</taxon>
        <taxon>Flavobacteriia</taxon>
        <taxon>Flavobacteriales</taxon>
        <taxon>Flavobacteriaceae</taxon>
        <taxon>Christiangramia</taxon>
    </lineage>
</organism>
<accession>A0A9X1UY13</accession>
<evidence type="ECO:0000259" key="2">
    <source>
        <dbReference type="Pfam" id="PF03795"/>
    </source>
</evidence>
<protein>
    <submittedName>
        <fullName evidence="3">YciI family protein</fullName>
    </submittedName>
</protein>